<dbReference type="PANTHER" id="PTHR10925">
    <property type="entry name" value="N-ACETYLTRANSFERASE 10"/>
    <property type="match status" value="1"/>
</dbReference>
<evidence type="ECO:0000256" key="3">
    <source>
        <dbReference type="ARBA" id="ARBA00022741"/>
    </source>
</evidence>
<dbReference type="PANTHER" id="PTHR10925:SF5">
    <property type="entry name" value="RNA CYTIDINE ACETYLTRANSFERASE"/>
    <property type="match status" value="1"/>
</dbReference>
<keyword evidence="5 7" id="KW-0012">Acyltransferase</keyword>
<accession>A0ABV7ZVW3</accession>
<name>A0ABV7ZVW3_9GAMM</name>
<evidence type="ECO:0000256" key="1">
    <source>
        <dbReference type="ARBA" id="ARBA00022679"/>
    </source>
</evidence>
<organism evidence="7 8">
    <name type="scientific">Saccharospirillum mangrovi</name>
    <dbReference type="NCBI Taxonomy" id="2161747"/>
    <lineage>
        <taxon>Bacteria</taxon>
        <taxon>Pseudomonadati</taxon>
        <taxon>Pseudomonadota</taxon>
        <taxon>Gammaproteobacteria</taxon>
        <taxon>Oceanospirillales</taxon>
        <taxon>Saccharospirillaceae</taxon>
        <taxon>Saccharospirillum</taxon>
    </lineage>
</organism>
<sequence length="702" mass="78651">MTWRMTLVCPTEVLNAAIRSSLMMHSTTLSDDFPPRRLLILCGPDDWITHQLAQRPTRPVGPDVRLSVGVRLPDHQTIPAKQVQRVLGCSAESIILDWRSGWNTNHLSALSGCIRAGGILVILLADEAAWPQVYAWDADFACTEPPPFFAHVVRCLRHPSVRWRTPEQPPTPAEWVPAPWSGLPPNAPVVTEQSAVIQALISLPEQHAHHILFTAPRGRGKSTALVKAASALARHQPVVLTAPLLDQRTQLTDLLAQHHHADHAPPSVLAWDALPDSLAPDTILMVDEAAAFGLPRLRWLAKQGKRRVFASTTDGYEGSGQGFRLRFLPWLRQQRGGTKELTLHRPLRWAEADALEQLVNAALLQDISLQDTSTHDITPKSRDIEKTLQWWSTEQLLAPRWQTRWSHLLRATHYQTRPEDVRQTLDDAAVRALAWVDNDNLCGLLLSLEEPPIDNDLAKSVWLGTRRPAQQQAKQSIIGQLGHLTAGHWRGQRIWRLAVDPRQQRQGGGNALVSATIAHAQQQGYDYVATSFGLTPELIDFWAASGAWRLVRIGQTVDAASGARSGLWINPLSPEVNAWSQTAQEALCEQGLLQPDIWQGLDDSILLALLDHLPAPPLNAVAQQRVQHWCASQQPITGVRAWVCVAWWAARQHGFRHADDDLLLRLLWRGEHWQAAQRHRPGDDQKALWRRLKNRLSLYLNH</sequence>
<dbReference type="CDD" id="cd04301">
    <property type="entry name" value="NAT_SF"/>
    <property type="match status" value="1"/>
</dbReference>
<gene>
    <name evidence="7" type="ORF">ACFOOG_01410</name>
</gene>
<evidence type="ECO:0000256" key="4">
    <source>
        <dbReference type="ARBA" id="ARBA00022840"/>
    </source>
</evidence>
<dbReference type="Proteomes" id="UP001595617">
    <property type="component" value="Unassembled WGS sequence"/>
</dbReference>
<dbReference type="Pfam" id="PF08351">
    <property type="entry name" value="TmcA_N"/>
    <property type="match status" value="1"/>
</dbReference>
<proteinExistence type="predicted"/>
<reference evidence="8" key="1">
    <citation type="journal article" date="2019" name="Int. J. Syst. Evol. Microbiol.">
        <title>The Global Catalogue of Microorganisms (GCM) 10K type strain sequencing project: providing services to taxonomists for standard genome sequencing and annotation.</title>
        <authorList>
            <consortium name="The Broad Institute Genomics Platform"/>
            <consortium name="The Broad Institute Genome Sequencing Center for Infectious Disease"/>
            <person name="Wu L."/>
            <person name="Ma J."/>
        </authorList>
    </citation>
    <scope>NUCLEOTIDE SEQUENCE [LARGE SCALE GENOMIC DNA]</scope>
    <source>
        <strain evidence="8">IBRC 10765</strain>
    </source>
</reference>
<dbReference type="GO" id="GO:0016746">
    <property type="term" value="F:acyltransferase activity"/>
    <property type="evidence" value="ECO:0007669"/>
    <property type="project" value="UniProtKB-KW"/>
</dbReference>
<evidence type="ECO:0000259" key="6">
    <source>
        <dbReference type="PROSITE" id="PS51186"/>
    </source>
</evidence>
<evidence type="ECO:0000313" key="7">
    <source>
        <dbReference type="EMBL" id="MFC3851476.1"/>
    </source>
</evidence>
<dbReference type="EMBL" id="JBHRYR010000002">
    <property type="protein sequence ID" value="MFC3851476.1"/>
    <property type="molecule type" value="Genomic_DNA"/>
</dbReference>
<protein>
    <submittedName>
        <fullName evidence="7">GNAT family N-acetyltransferase</fullName>
        <ecNumber evidence="7">2.3.1.-</ecNumber>
    </submittedName>
</protein>
<keyword evidence="4" id="KW-0067">ATP-binding</keyword>
<keyword evidence="2" id="KW-0819">tRNA processing</keyword>
<dbReference type="EC" id="2.3.1.-" evidence="7"/>
<keyword evidence="3" id="KW-0547">Nucleotide-binding</keyword>
<evidence type="ECO:0000313" key="8">
    <source>
        <dbReference type="Proteomes" id="UP001595617"/>
    </source>
</evidence>
<dbReference type="SUPFAM" id="SSF52540">
    <property type="entry name" value="P-loop containing nucleoside triphosphate hydrolases"/>
    <property type="match status" value="1"/>
</dbReference>
<dbReference type="Gene3D" id="3.40.50.11040">
    <property type="match status" value="1"/>
</dbReference>
<dbReference type="Pfam" id="PF05127">
    <property type="entry name" value="NAT10_TcmA_helicase"/>
    <property type="match status" value="1"/>
</dbReference>
<dbReference type="InterPro" id="IPR016181">
    <property type="entry name" value="Acyl_CoA_acyltransferase"/>
</dbReference>
<feature type="domain" description="N-acetyltransferase" evidence="6">
    <location>
        <begin position="428"/>
        <end position="573"/>
    </location>
</feature>
<dbReference type="InterPro" id="IPR007807">
    <property type="entry name" value="TcmA/NAT10_helicase"/>
</dbReference>
<dbReference type="PROSITE" id="PS51186">
    <property type="entry name" value="GNAT"/>
    <property type="match status" value="1"/>
</dbReference>
<keyword evidence="1 7" id="KW-0808">Transferase</keyword>
<dbReference type="InterPro" id="IPR032672">
    <property type="entry name" value="TmcA/NAT10/Kre33"/>
</dbReference>
<dbReference type="InterPro" id="IPR000182">
    <property type="entry name" value="GNAT_dom"/>
</dbReference>
<evidence type="ECO:0000256" key="2">
    <source>
        <dbReference type="ARBA" id="ARBA00022694"/>
    </source>
</evidence>
<dbReference type="InterPro" id="IPR027417">
    <property type="entry name" value="P-loop_NTPase"/>
</dbReference>
<dbReference type="Pfam" id="PF00583">
    <property type="entry name" value="Acetyltransf_1"/>
    <property type="match status" value="1"/>
</dbReference>
<dbReference type="Gene3D" id="3.40.630.30">
    <property type="match status" value="1"/>
</dbReference>
<dbReference type="InterPro" id="IPR013562">
    <property type="entry name" value="TmcA/NAT10_N"/>
</dbReference>
<dbReference type="SUPFAM" id="SSF55729">
    <property type="entry name" value="Acyl-CoA N-acyltransferases (Nat)"/>
    <property type="match status" value="1"/>
</dbReference>
<keyword evidence="8" id="KW-1185">Reference proteome</keyword>
<comment type="caution">
    <text evidence="7">The sequence shown here is derived from an EMBL/GenBank/DDBJ whole genome shotgun (WGS) entry which is preliminary data.</text>
</comment>
<dbReference type="RefSeq" id="WP_380692637.1">
    <property type="nucleotide sequence ID" value="NZ_JBHRYR010000002.1"/>
</dbReference>
<evidence type="ECO:0000256" key="5">
    <source>
        <dbReference type="ARBA" id="ARBA00023315"/>
    </source>
</evidence>
<dbReference type="Gene3D" id="3.40.50.300">
    <property type="entry name" value="P-loop containing nucleotide triphosphate hydrolases"/>
    <property type="match status" value="1"/>
</dbReference>